<name>X1KRR2_9ZZZZ</name>
<accession>X1KRR2</accession>
<evidence type="ECO:0000313" key="1">
    <source>
        <dbReference type="EMBL" id="GAH84683.1"/>
    </source>
</evidence>
<feature type="non-terminal residue" evidence="1">
    <location>
        <position position="1"/>
    </location>
</feature>
<sequence>GLIRKQNTFPLSFRELIAKAAGAEDPKKIHEIKSLDLPL</sequence>
<comment type="caution">
    <text evidence="1">The sequence shown here is derived from an EMBL/GenBank/DDBJ whole genome shotgun (WGS) entry which is preliminary data.</text>
</comment>
<organism evidence="1">
    <name type="scientific">marine sediment metagenome</name>
    <dbReference type="NCBI Taxonomy" id="412755"/>
    <lineage>
        <taxon>unclassified sequences</taxon>
        <taxon>metagenomes</taxon>
        <taxon>ecological metagenomes</taxon>
    </lineage>
</organism>
<dbReference type="EMBL" id="BARU01045110">
    <property type="protein sequence ID" value="GAH84683.1"/>
    <property type="molecule type" value="Genomic_DNA"/>
</dbReference>
<reference evidence="1" key="1">
    <citation type="journal article" date="2014" name="Front. Microbiol.">
        <title>High frequency of phylogenetically diverse reductive dehalogenase-homologous genes in deep subseafloor sedimentary metagenomes.</title>
        <authorList>
            <person name="Kawai M."/>
            <person name="Futagami T."/>
            <person name="Toyoda A."/>
            <person name="Takaki Y."/>
            <person name="Nishi S."/>
            <person name="Hori S."/>
            <person name="Arai W."/>
            <person name="Tsubouchi T."/>
            <person name="Morono Y."/>
            <person name="Uchiyama I."/>
            <person name="Ito T."/>
            <person name="Fujiyama A."/>
            <person name="Inagaki F."/>
            <person name="Takami H."/>
        </authorList>
    </citation>
    <scope>NUCLEOTIDE SEQUENCE</scope>
    <source>
        <strain evidence="1">Expedition CK06-06</strain>
    </source>
</reference>
<protein>
    <submittedName>
        <fullName evidence="1">Uncharacterized protein</fullName>
    </submittedName>
</protein>
<proteinExistence type="predicted"/>
<gene>
    <name evidence="1" type="ORF">S03H2_68573</name>
</gene>
<dbReference type="AlphaFoldDB" id="X1KRR2"/>